<evidence type="ECO:0000313" key="12">
    <source>
        <dbReference type="Proteomes" id="UP000532440"/>
    </source>
</evidence>
<feature type="domain" description="Cytochrome c" evidence="10">
    <location>
        <begin position="252"/>
        <end position="414"/>
    </location>
</feature>
<evidence type="ECO:0000259" key="10">
    <source>
        <dbReference type="PROSITE" id="PS51007"/>
    </source>
</evidence>
<keyword evidence="3 7" id="KW-0479">Metal-binding</keyword>
<keyword evidence="5 11" id="KW-0560">Oxidoreductase</keyword>
<dbReference type="GO" id="GO:0046872">
    <property type="term" value="F:metal ion binding"/>
    <property type="evidence" value="ECO:0007669"/>
    <property type="project" value="UniProtKB-KW"/>
</dbReference>
<feature type="domain" description="Cytochrome c" evidence="10">
    <location>
        <begin position="68"/>
        <end position="167"/>
    </location>
</feature>
<accession>A0A7W8HHX6</accession>
<name>A0A7W8HHX6_9BURK</name>
<dbReference type="Proteomes" id="UP000532440">
    <property type="component" value="Unassembled WGS sequence"/>
</dbReference>
<proteinExistence type="predicted"/>
<dbReference type="Pfam" id="PF03150">
    <property type="entry name" value="CCP_MauG"/>
    <property type="match status" value="1"/>
</dbReference>
<dbReference type="EC" id="1.11.1.5" evidence="11"/>
<evidence type="ECO:0000256" key="2">
    <source>
        <dbReference type="ARBA" id="ARBA00022617"/>
    </source>
</evidence>
<evidence type="ECO:0000256" key="5">
    <source>
        <dbReference type="ARBA" id="ARBA00023002"/>
    </source>
</evidence>
<protein>
    <submittedName>
        <fullName evidence="11">Cytochrome c peroxidase</fullName>
        <ecNumber evidence="11">1.11.1.5</ecNumber>
    </submittedName>
</protein>
<gene>
    <name evidence="11" type="ORF">HNQ70_002196</name>
</gene>
<keyword evidence="6 7" id="KW-0408">Iron</keyword>
<reference evidence="11 12" key="1">
    <citation type="submission" date="2020-08" db="EMBL/GenBank/DDBJ databases">
        <title>Genomic Encyclopedia of Type Strains, Phase IV (KMG-IV): sequencing the most valuable type-strain genomes for metagenomic binning, comparative biology and taxonomic classification.</title>
        <authorList>
            <person name="Goeker M."/>
        </authorList>
    </citation>
    <scope>NUCLEOTIDE SEQUENCE [LARGE SCALE GENOMIC DNA]</scope>
    <source>
        <strain evidence="11 12">DSM 29781</strain>
    </source>
</reference>
<dbReference type="Gene3D" id="1.10.760.10">
    <property type="entry name" value="Cytochrome c-like domain"/>
    <property type="match status" value="2"/>
</dbReference>
<dbReference type="PANTHER" id="PTHR30600:SF10">
    <property type="entry name" value="BLL6722 PROTEIN"/>
    <property type="match status" value="1"/>
</dbReference>
<keyword evidence="4 9" id="KW-0732">Signal</keyword>
<dbReference type="PANTHER" id="PTHR30600">
    <property type="entry name" value="CYTOCHROME C PEROXIDASE-RELATED"/>
    <property type="match status" value="1"/>
</dbReference>
<dbReference type="InterPro" id="IPR009056">
    <property type="entry name" value="Cyt_c-like_dom"/>
</dbReference>
<dbReference type="GO" id="GO:0020037">
    <property type="term" value="F:heme binding"/>
    <property type="evidence" value="ECO:0007669"/>
    <property type="project" value="InterPro"/>
</dbReference>
<comment type="subcellular location">
    <subcellularLocation>
        <location evidence="1">Cell envelope</location>
    </subcellularLocation>
</comment>
<evidence type="ECO:0000256" key="1">
    <source>
        <dbReference type="ARBA" id="ARBA00004196"/>
    </source>
</evidence>
<keyword evidence="2 7" id="KW-0349">Heme</keyword>
<evidence type="ECO:0000256" key="3">
    <source>
        <dbReference type="ARBA" id="ARBA00022723"/>
    </source>
</evidence>
<evidence type="ECO:0000256" key="7">
    <source>
        <dbReference type="PROSITE-ProRule" id="PRU00433"/>
    </source>
</evidence>
<dbReference type="GO" id="GO:0009055">
    <property type="term" value="F:electron transfer activity"/>
    <property type="evidence" value="ECO:0007669"/>
    <property type="project" value="InterPro"/>
</dbReference>
<keyword evidence="11" id="KW-0575">Peroxidase</keyword>
<keyword evidence="12" id="KW-1185">Reference proteome</keyword>
<dbReference type="EMBL" id="JACHGB010000004">
    <property type="protein sequence ID" value="MBB5272182.1"/>
    <property type="molecule type" value="Genomic_DNA"/>
</dbReference>
<dbReference type="InterPro" id="IPR051395">
    <property type="entry name" value="Cytochrome_c_Peroxidase/MauG"/>
</dbReference>
<evidence type="ECO:0000313" key="11">
    <source>
        <dbReference type="EMBL" id="MBB5272182.1"/>
    </source>
</evidence>
<sequence length="449" mass="48046">MRTSATRGARSLACALALSCGLAMGGALAAGDPAATLTAEQLQRVLSLGPWPPAAACDPTSWLSCDPQAIELGRRLFFDKGLSRDGRLACASCHDPARGFTDGRPRAQGLAAHDRNTQGLLDVADRRWFGWDGGADSLWAAAIRPLLSPTEMGADAALVARRLRADPALRADLALGASPVLGAGPALGAGPGLAAERGLAPGSTTEDERLLVRAGKALAAWMETLRSPRTPFDDFRDALARGDAPAAARYPAAALRGLKIFVGKGNCWMCHLGPGFTNDEFHDVGMPFLAAPGRVDPGRHAGLRRLRSDPYNLLGRWVDRRSGDGGGGDPALKTRTVRQEHRNWGEWRTPTLRGLSATAPYMHDGRLASLRDVLRHYSELDEDRLHVDGEAILRPLRLSEAETDDLLAFLHSLEAGPARQAATGDRAFPATSGPERSGKSPERPRTRRW</sequence>
<dbReference type="InterPro" id="IPR036909">
    <property type="entry name" value="Cyt_c-like_dom_sf"/>
</dbReference>
<evidence type="ECO:0000256" key="4">
    <source>
        <dbReference type="ARBA" id="ARBA00022729"/>
    </source>
</evidence>
<dbReference type="PROSITE" id="PS51007">
    <property type="entry name" value="CYTC"/>
    <property type="match status" value="2"/>
</dbReference>
<feature type="chain" id="PRO_5030701857" evidence="9">
    <location>
        <begin position="30"/>
        <end position="449"/>
    </location>
</feature>
<comment type="caution">
    <text evidence="11">The sequence shown here is derived from an EMBL/GenBank/DDBJ whole genome shotgun (WGS) entry which is preliminary data.</text>
</comment>
<dbReference type="GO" id="GO:0004130">
    <property type="term" value="F:cytochrome-c peroxidase activity"/>
    <property type="evidence" value="ECO:0007669"/>
    <property type="project" value="UniProtKB-EC"/>
</dbReference>
<feature type="signal peptide" evidence="9">
    <location>
        <begin position="1"/>
        <end position="29"/>
    </location>
</feature>
<dbReference type="InterPro" id="IPR004852">
    <property type="entry name" value="Di-haem_cyt_c_peroxidsae"/>
</dbReference>
<feature type="region of interest" description="Disordered" evidence="8">
    <location>
        <begin position="418"/>
        <end position="449"/>
    </location>
</feature>
<organism evidence="11 12">
    <name type="scientific">Quisquiliibacterium transsilvanicum</name>
    <dbReference type="NCBI Taxonomy" id="1549638"/>
    <lineage>
        <taxon>Bacteria</taxon>
        <taxon>Pseudomonadati</taxon>
        <taxon>Pseudomonadota</taxon>
        <taxon>Betaproteobacteria</taxon>
        <taxon>Burkholderiales</taxon>
        <taxon>Burkholderiaceae</taxon>
        <taxon>Quisquiliibacterium</taxon>
    </lineage>
</organism>
<evidence type="ECO:0000256" key="9">
    <source>
        <dbReference type="SAM" id="SignalP"/>
    </source>
</evidence>
<dbReference type="GO" id="GO:0030313">
    <property type="term" value="C:cell envelope"/>
    <property type="evidence" value="ECO:0007669"/>
    <property type="project" value="UniProtKB-SubCell"/>
</dbReference>
<evidence type="ECO:0000256" key="8">
    <source>
        <dbReference type="SAM" id="MobiDB-lite"/>
    </source>
</evidence>
<dbReference type="AlphaFoldDB" id="A0A7W8HHX6"/>
<dbReference type="RefSeq" id="WP_183967346.1">
    <property type="nucleotide sequence ID" value="NZ_BAABEW010000002.1"/>
</dbReference>
<dbReference type="SUPFAM" id="SSF46626">
    <property type="entry name" value="Cytochrome c"/>
    <property type="match status" value="2"/>
</dbReference>
<evidence type="ECO:0000256" key="6">
    <source>
        <dbReference type="ARBA" id="ARBA00023004"/>
    </source>
</evidence>
<feature type="compositionally biased region" description="Basic and acidic residues" evidence="8">
    <location>
        <begin position="436"/>
        <end position="449"/>
    </location>
</feature>